<keyword evidence="1" id="KW-1133">Transmembrane helix</keyword>
<dbReference type="RefSeq" id="XP_026146119.1">
    <property type="nucleotide sequence ID" value="XM_026290334.1"/>
</dbReference>
<organism evidence="2 3">
    <name type="scientific">Carassius auratus</name>
    <name type="common">Goldfish</name>
    <dbReference type="NCBI Taxonomy" id="7957"/>
    <lineage>
        <taxon>Eukaryota</taxon>
        <taxon>Metazoa</taxon>
        <taxon>Chordata</taxon>
        <taxon>Craniata</taxon>
        <taxon>Vertebrata</taxon>
        <taxon>Euteleostomi</taxon>
        <taxon>Actinopterygii</taxon>
        <taxon>Neopterygii</taxon>
        <taxon>Teleostei</taxon>
        <taxon>Ostariophysi</taxon>
        <taxon>Cypriniformes</taxon>
        <taxon>Cyprinidae</taxon>
        <taxon>Cyprininae</taxon>
        <taxon>Carassius</taxon>
    </lineage>
</organism>
<dbReference type="AlphaFoldDB" id="A0A6P6RKB7"/>
<evidence type="ECO:0000313" key="3">
    <source>
        <dbReference type="RefSeq" id="XP_026146119.1"/>
    </source>
</evidence>
<name>A0A6P6RKB7_CARAU</name>
<dbReference type="Gene3D" id="2.60.120.40">
    <property type="match status" value="1"/>
</dbReference>
<dbReference type="OrthoDB" id="9899228at2759"/>
<reference evidence="3" key="1">
    <citation type="submission" date="2025-08" db="UniProtKB">
        <authorList>
            <consortium name="RefSeq"/>
        </authorList>
    </citation>
    <scope>IDENTIFICATION</scope>
    <source>
        <strain evidence="3">Wakin</strain>
        <tissue evidence="3">Muscle</tissue>
    </source>
</reference>
<dbReference type="KEGG" id="caua:113120470"/>
<dbReference type="GO" id="GO:0045585">
    <property type="term" value="P:positive regulation of cytotoxic T cell differentiation"/>
    <property type="evidence" value="ECO:0007669"/>
    <property type="project" value="TreeGrafter"/>
</dbReference>
<sequence>MYHFIYTLFLEMSASTDVESQSPAARSRSRCLDTFLTVSVIALFFMFAVALAGALYFAKHIEDEINKRTTRHLDGSADALVAPFPDTGNAYKMQNFAYLRATESELKSGVMAWESIAYGRGQTIGSLYSYDKKQNVLNVNESGSYFLYVQLTLSCAGICKSDRSDHFTVSFNNRLNNVELTCTVSLPEWREDTPITKTCWRVITFPENGDRLVAKSQFKGSSDWKLDMNDSGFGMFLVDGLQAAHHT</sequence>
<dbReference type="PANTHER" id="PTHR15153:SF0">
    <property type="entry name" value="TUMOR NECROSIS FACTOR LIGAND SUPERFAMILY MEMBER 9"/>
    <property type="match status" value="1"/>
</dbReference>
<keyword evidence="1" id="KW-0472">Membrane</keyword>
<dbReference type="GO" id="GO:0042104">
    <property type="term" value="P:positive regulation of activated T cell proliferation"/>
    <property type="evidence" value="ECO:0007669"/>
    <property type="project" value="TreeGrafter"/>
</dbReference>
<dbReference type="PANTHER" id="PTHR15153">
    <property type="entry name" value="TUMOR NECROSIS FACTOR LIGAND SUPERFAMILY MEMBER 9"/>
    <property type="match status" value="1"/>
</dbReference>
<dbReference type="GO" id="GO:0005886">
    <property type="term" value="C:plasma membrane"/>
    <property type="evidence" value="ECO:0007669"/>
    <property type="project" value="TreeGrafter"/>
</dbReference>
<keyword evidence="1" id="KW-0812">Transmembrane</keyword>
<keyword evidence="2" id="KW-1185">Reference proteome</keyword>
<proteinExistence type="predicted"/>
<feature type="transmembrane region" description="Helical" evidence="1">
    <location>
        <begin position="35"/>
        <end position="58"/>
    </location>
</feature>
<dbReference type="InterPro" id="IPR042373">
    <property type="entry name" value="TNFSF9"/>
</dbReference>
<dbReference type="GO" id="GO:0032813">
    <property type="term" value="F:tumor necrosis factor receptor superfamily binding"/>
    <property type="evidence" value="ECO:0007669"/>
    <property type="project" value="InterPro"/>
</dbReference>
<accession>A0A6P6RKB7</accession>
<protein>
    <submittedName>
        <fullName evidence="3">Uncharacterized protein LOC113120470</fullName>
    </submittedName>
</protein>
<dbReference type="SUPFAM" id="SSF49842">
    <property type="entry name" value="TNF-like"/>
    <property type="match status" value="1"/>
</dbReference>
<gene>
    <name evidence="3" type="primary">LOC113120470</name>
</gene>
<dbReference type="GeneID" id="113120470"/>
<evidence type="ECO:0000256" key="1">
    <source>
        <dbReference type="SAM" id="Phobius"/>
    </source>
</evidence>
<dbReference type="Proteomes" id="UP000515129">
    <property type="component" value="Chromosome 1"/>
</dbReference>
<dbReference type="InterPro" id="IPR008983">
    <property type="entry name" value="Tumour_necrosis_fac-like_dom"/>
</dbReference>
<evidence type="ECO:0000313" key="2">
    <source>
        <dbReference type="Proteomes" id="UP000515129"/>
    </source>
</evidence>